<dbReference type="GO" id="GO:0004385">
    <property type="term" value="F:GMP kinase activity"/>
    <property type="evidence" value="ECO:0007669"/>
    <property type="project" value="UniProtKB-UniRule"/>
</dbReference>
<keyword evidence="10 13" id="KW-0067">ATP-binding</keyword>
<comment type="caution">
    <text evidence="15">The sequence shown here is derived from an EMBL/GenBank/DDBJ whole genome shotgun (WGS) entry which is preliminary data.</text>
</comment>
<sequence length="210" mass="23662">MSKQPSTTLGTLFIVSAASGTGKTTLVKKLLETTPDVRLSVSFTTRNKREGEQHGVHYFFVSVDEFQAMVARNAFYEHAIVHGNCYGTSREWVNEQLNAGIDVILEIDWQGAAQMRQQWPDCRSIFILPPDMTVLEQRLRGRGTDSEEVITKRLAAAKTEISHCAEFDYIVVNDDFAQALNELQAVFTAERCRTVNQLLRQRARLGSFSS</sequence>
<evidence type="ECO:0000256" key="4">
    <source>
        <dbReference type="ARBA" id="ARBA00012961"/>
    </source>
</evidence>
<dbReference type="CDD" id="cd00071">
    <property type="entry name" value="GMPK"/>
    <property type="match status" value="1"/>
</dbReference>
<name>A0A4R6UUD2_9GAMM</name>
<dbReference type="FunFam" id="3.30.63.10:FF:000005">
    <property type="entry name" value="Guanylate kinase"/>
    <property type="match status" value="1"/>
</dbReference>
<comment type="catalytic activity">
    <reaction evidence="12 13">
        <text>GMP + ATP = GDP + ADP</text>
        <dbReference type="Rhea" id="RHEA:20780"/>
        <dbReference type="ChEBI" id="CHEBI:30616"/>
        <dbReference type="ChEBI" id="CHEBI:58115"/>
        <dbReference type="ChEBI" id="CHEBI:58189"/>
        <dbReference type="ChEBI" id="CHEBI:456216"/>
        <dbReference type="EC" id="2.7.4.8"/>
    </reaction>
</comment>
<evidence type="ECO:0000256" key="9">
    <source>
        <dbReference type="ARBA" id="ARBA00022777"/>
    </source>
</evidence>
<dbReference type="InterPro" id="IPR020590">
    <property type="entry name" value="Guanylate_kinase_CS"/>
</dbReference>
<feature type="binding site" evidence="13">
    <location>
        <begin position="17"/>
        <end position="24"/>
    </location>
    <ligand>
        <name>ATP</name>
        <dbReference type="ChEBI" id="CHEBI:30616"/>
    </ligand>
</feature>
<dbReference type="AlphaFoldDB" id="A0A4R6UUD2"/>
<evidence type="ECO:0000256" key="7">
    <source>
        <dbReference type="ARBA" id="ARBA00022679"/>
    </source>
</evidence>
<dbReference type="Proteomes" id="UP000295375">
    <property type="component" value="Unassembled WGS sequence"/>
</dbReference>
<evidence type="ECO:0000256" key="5">
    <source>
        <dbReference type="ARBA" id="ARBA00016296"/>
    </source>
</evidence>
<dbReference type="InterPro" id="IPR027417">
    <property type="entry name" value="P-loop_NTPase"/>
</dbReference>
<keyword evidence="6 13" id="KW-0963">Cytoplasm</keyword>
<dbReference type="GO" id="GO:0005829">
    <property type="term" value="C:cytosol"/>
    <property type="evidence" value="ECO:0007669"/>
    <property type="project" value="TreeGrafter"/>
</dbReference>
<dbReference type="InterPro" id="IPR008145">
    <property type="entry name" value="GK/Ca_channel_bsu"/>
</dbReference>
<evidence type="ECO:0000256" key="11">
    <source>
        <dbReference type="ARBA" id="ARBA00030128"/>
    </source>
</evidence>
<keyword evidence="7 13" id="KW-0808">Transferase</keyword>
<dbReference type="PANTHER" id="PTHR23117:SF13">
    <property type="entry name" value="GUANYLATE KINASE"/>
    <property type="match status" value="1"/>
</dbReference>
<dbReference type="SMART" id="SM00072">
    <property type="entry name" value="GuKc"/>
    <property type="match status" value="1"/>
</dbReference>
<evidence type="ECO:0000313" key="15">
    <source>
        <dbReference type="EMBL" id="TDQ49876.1"/>
    </source>
</evidence>
<dbReference type="PANTHER" id="PTHR23117">
    <property type="entry name" value="GUANYLATE KINASE-RELATED"/>
    <property type="match status" value="1"/>
</dbReference>
<keyword evidence="16" id="KW-1185">Reference proteome</keyword>
<evidence type="ECO:0000256" key="6">
    <source>
        <dbReference type="ARBA" id="ARBA00022490"/>
    </source>
</evidence>
<dbReference type="Gene3D" id="3.40.50.300">
    <property type="entry name" value="P-loop containing nucleotide triphosphate hydrolases"/>
    <property type="match status" value="1"/>
</dbReference>
<reference evidence="15 16" key="1">
    <citation type="submission" date="2019-03" db="EMBL/GenBank/DDBJ databases">
        <title>Genomic Encyclopedia of Type Strains, Phase IV (KMG-IV): sequencing the most valuable type-strain genomes for metagenomic binning, comparative biology and taxonomic classification.</title>
        <authorList>
            <person name="Goeker M."/>
        </authorList>
    </citation>
    <scope>NUCLEOTIDE SEQUENCE [LARGE SCALE GENOMIC DNA]</scope>
    <source>
        <strain evidence="15 16">DSM 103792</strain>
    </source>
</reference>
<gene>
    <name evidence="13" type="primary">gmk</name>
    <name evidence="15" type="ORF">EV696_103249</name>
</gene>
<dbReference type="InterPro" id="IPR008144">
    <property type="entry name" value="Guanylate_kin-like_dom"/>
</dbReference>
<keyword evidence="9 13" id="KW-0418">Kinase</keyword>
<dbReference type="Pfam" id="PF00625">
    <property type="entry name" value="Guanylate_kin"/>
    <property type="match status" value="1"/>
</dbReference>
<proteinExistence type="inferred from homology"/>
<dbReference type="InterPro" id="IPR017665">
    <property type="entry name" value="Guanylate_kinase"/>
</dbReference>
<evidence type="ECO:0000256" key="10">
    <source>
        <dbReference type="ARBA" id="ARBA00022840"/>
    </source>
</evidence>
<dbReference type="RefSeq" id="WP_133588574.1">
    <property type="nucleotide sequence ID" value="NZ_CP037953.1"/>
</dbReference>
<dbReference type="PROSITE" id="PS00856">
    <property type="entry name" value="GUANYLATE_KINASE_1"/>
    <property type="match status" value="1"/>
</dbReference>
<accession>A0A4R6UUD2</accession>
<dbReference type="SUPFAM" id="SSF52540">
    <property type="entry name" value="P-loop containing nucleoside triphosphate hydrolases"/>
    <property type="match status" value="1"/>
</dbReference>
<dbReference type="NCBIfam" id="TIGR03263">
    <property type="entry name" value="guanyl_kin"/>
    <property type="match status" value="1"/>
</dbReference>
<keyword evidence="8 13" id="KW-0547">Nucleotide-binding</keyword>
<evidence type="ECO:0000256" key="8">
    <source>
        <dbReference type="ARBA" id="ARBA00022741"/>
    </source>
</evidence>
<evidence type="ECO:0000256" key="13">
    <source>
        <dbReference type="HAMAP-Rule" id="MF_00328"/>
    </source>
</evidence>
<dbReference type="EC" id="2.7.4.8" evidence="4 13"/>
<evidence type="ECO:0000256" key="3">
    <source>
        <dbReference type="ARBA" id="ARBA00005790"/>
    </source>
</evidence>
<dbReference type="EMBL" id="SNYM01000003">
    <property type="protein sequence ID" value="TDQ49876.1"/>
    <property type="molecule type" value="Genomic_DNA"/>
</dbReference>
<dbReference type="Gene3D" id="3.30.63.10">
    <property type="entry name" value="Guanylate Kinase phosphate binding domain"/>
    <property type="match status" value="1"/>
</dbReference>
<dbReference type="HAMAP" id="MF_00328">
    <property type="entry name" value="Guanylate_kinase"/>
    <property type="match status" value="1"/>
</dbReference>
<evidence type="ECO:0000259" key="14">
    <source>
        <dbReference type="PROSITE" id="PS50052"/>
    </source>
</evidence>
<evidence type="ECO:0000256" key="2">
    <source>
        <dbReference type="ARBA" id="ARBA00004496"/>
    </source>
</evidence>
<dbReference type="OrthoDB" id="9808150at2"/>
<comment type="subcellular location">
    <subcellularLocation>
        <location evidence="2 13">Cytoplasm</location>
    </subcellularLocation>
</comment>
<organism evidence="15 16">
    <name type="scientific">Permianibacter aggregans</name>
    <dbReference type="NCBI Taxonomy" id="1510150"/>
    <lineage>
        <taxon>Bacteria</taxon>
        <taxon>Pseudomonadati</taxon>
        <taxon>Pseudomonadota</taxon>
        <taxon>Gammaproteobacteria</taxon>
        <taxon>Pseudomonadales</taxon>
        <taxon>Pseudomonadaceae</taxon>
        <taxon>Permianibacter</taxon>
    </lineage>
</organism>
<evidence type="ECO:0000256" key="12">
    <source>
        <dbReference type="ARBA" id="ARBA00048594"/>
    </source>
</evidence>
<dbReference type="FunFam" id="3.40.50.300:FF:000084">
    <property type="entry name" value="Guanylate kinase"/>
    <property type="match status" value="1"/>
</dbReference>
<evidence type="ECO:0000256" key="1">
    <source>
        <dbReference type="ARBA" id="ARBA00003531"/>
    </source>
</evidence>
<comment type="function">
    <text evidence="1 13">Essential for recycling GMP and indirectly, cGMP.</text>
</comment>
<dbReference type="GO" id="GO:0005524">
    <property type="term" value="F:ATP binding"/>
    <property type="evidence" value="ECO:0007669"/>
    <property type="project" value="UniProtKB-UniRule"/>
</dbReference>
<protein>
    <recommendedName>
        <fullName evidence="5 13">Guanylate kinase</fullName>
        <ecNumber evidence="4 13">2.7.4.8</ecNumber>
    </recommendedName>
    <alternativeName>
        <fullName evidence="11 13">GMP kinase</fullName>
    </alternativeName>
</protein>
<comment type="similarity">
    <text evidence="3 13">Belongs to the guanylate kinase family.</text>
</comment>
<evidence type="ECO:0000313" key="16">
    <source>
        <dbReference type="Proteomes" id="UP000295375"/>
    </source>
</evidence>
<feature type="domain" description="Guanylate kinase-like" evidence="14">
    <location>
        <begin position="10"/>
        <end position="188"/>
    </location>
</feature>
<dbReference type="PROSITE" id="PS50052">
    <property type="entry name" value="GUANYLATE_KINASE_2"/>
    <property type="match status" value="1"/>
</dbReference>